<reference evidence="1" key="3">
    <citation type="submission" date="2025-09" db="UniProtKB">
        <authorList>
            <consortium name="Ensembl"/>
        </authorList>
    </citation>
    <scope>IDENTIFICATION</scope>
</reference>
<protein>
    <submittedName>
        <fullName evidence="1">Uncharacterized protein</fullName>
    </submittedName>
</protein>
<keyword evidence="2" id="KW-1185">Reference proteome</keyword>
<dbReference type="Ensembl" id="ENSCPVT00000000317.2">
    <property type="protein sequence ID" value="ENSCPVP00000000312.1"/>
    <property type="gene ID" value="ENSCPVG00000000223.2"/>
</dbReference>
<accession>A0A8C3M2V2</accession>
<dbReference type="Proteomes" id="UP000694382">
    <property type="component" value="Chromosome 9"/>
</dbReference>
<evidence type="ECO:0000313" key="2">
    <source>
        <dbReference type="Proteomes" id="UP000694382"/>
    </source>
</evidence>
<reference evidence="1" key="2">
    <citation type="submission" date="2025-08" db="UniProtKB">
        <authorList>
            <consortium name="Ensembl"/>
        </authorList>
    </citation>
    <scope>IDENTIFICATION</scope>
</reference>
<name>A0A8C3M2V2_GEOPR</name>
<proteinExistence type="predicted"/>
<evidence type="ECO:0000313" key="1">
    <source>
        <dbReference type="Ensembl" id="ENSCPVP00000000312.1"/>
    </source>
</evidence>
<reference evidence="1" key="1">
    <citation type="submission" date="2020-02" db="EMBL/GenBank/DDBJ databases">
        <authorList>
            <person name="Enbody D E."/>
            <person name="Pettersson E M."/>
        </authorList>
    </citation>
    <scope>NUCLEOTIDE SEQUENCE [LARGE SCALE GENOMIC DNA]</scope>
</reference>
<dbReference type="AlphaFoldDB" id="A0A8C3M2V2"/>
<sequence>MAGNRGSCCLSAVHLSPCKYRDFYINLIKGLYKQRFCPCSQHGLAAVQPLRALPGARAGAAPHGDDQSARLGEAGEWHRRVKTLGMTAKVWGEWAGVEKDTIATGDVQESGNLAGDIKGCGAQGS</sequence>
<organism evidence="1 2">
    <name type="scientific">Geospiza parvula</name>
    <name type="common">Small tree-finch</name>
    <name type="synonym">Camarhynchus parvulus</name>
    <dbReference type="NCBI Taxonomy" id="87175"/>
    <lineage>
        <taxon>Eukaryota</taxon>
        <taxon>Metazoa</taxon>
        <taxon>Chordata</taxon>
        <taxon>Craniata</taxon>
        <taxon>Vertebrata</taxon>
        <taxon>Euteleostomi</taxon>
        <taxon>Archelosauria</taxon>
        <taxon>Archosauria</taxon>
        <taxon>Dinosauria</taxon>
        <taxon>Saurischia</taxon>
        <taxon>Theropoda</taxon>
        <taxon>Coelurosauria</taxon>
        <taxon>Aves</taxon>
        <taxon>Neognathae</taxon>
        <taxon>Neoaves</taxon>
        <taxon>Telluraves</taxon>
        <taxon>Australaves</taxon>
        <taxon>Passeriformes</taxon>
        <taxon>Thraupidae</taxon>
        <taxon>Camarhynchus</taxon>
    </lineage>
</organism>